<reference evidence="3 4" key="1">
    <citation type="submission" date="2023-01" db="EMBL/GenBank/DDBJ databases">
        <title>Analysis of 21 Apiospora genomes using comparative genomics revels a genus with tremendous synthesis potential of carbohydrate active enzymes and secondary metabolites.</title>
        <authorList>
            <person name="Sorensen T."/>
        </authorList>
    </citation>
    <scope>NUCLEOTIDE SEQUENCE [LARGE SCALE GENOMIC DNA]</scope>
    <source>
        <strain evidence="3 4">CBS 24483</strain>
    </source>
</reference>
<evidence type="ECO:0000256" key="1">
    <source>
        <dbReference type="SAM" id="Coils"/>
    </source>
</evidence>
<feature type="compositionally biased region" description="Basic and acidic residues" evidence="2">
    <location>
        <begin position="11"/>
        <end position="21"/>
    </location>
</feature>
<keyword evidence="1" id="KW-0175">Coiled coil</keyword>
<feature type="compositionally biased region" description="Polar residues" evidence="2">
    <location>
        <begin position="654"/>
        <end position="682"/>
    </location>
</feature>
<feature type="compositionally biased region" description="Basic and acidic residues" evidence="2">
    <location>
        <begin position="255"/>
        <end position="275"/>
    </location>
</feature>
<accession>A0ABR1QHL6</accession>
<dbReference type="Proteomes" id="UP001391051">
    <property type="component" value="Unassembled WGS sequence"/>
</dbReference>
<evidence type="ECO:0000256" key="2">
    <source>
        <dbReference type="SAM" id="MobiDB-lite"/>
    </source>
</evidence>
<comment type="caution">
    <text evidence="3">The sequence shown here is derived from an EMBL/GenBank/DDBJ whole genome shotgun (WGS) entry which is preliminary data.</text>
</comment>
<feature type="compositionally biased region" description="Basic and acidic residues" evidence="2">
    <location>
        <begin position="235"/>
        <end position="246"/>
    </location>
</feature>
<dbReference type="PANTHER" id="PTHR43977">
    <property type="entry name" value="STRUCTURAL MAINTENANCE OF CHROMOSOMES PROTEIN 3"/>
    <property type="match status" value="1"/>
</dbReference>
<dbReference type="GeneID" id="92074743"/>
<keyword evidence="4" id="KW-1185">Reference proteome</keyword>
<feature type="region of interest" description="Disordered" evidence="2">
    <location>
        <begin position="34"/>
        <end position="57"/>
    </location>
</feature>
<sequence>METPTHYSSNHHTDMLPEKSGHSVVQSVEIAPEMELNGSTLDRSRSPELGNGFSSSTSMAIHPFKRSTLRSSSPTGSVRSSSFSTSRRHLVSRRFSGGSLMRSHRSEVSKELTLQGESEFFALMELMSNISRRSNSLKDVWMKLISERESCLSEMDRMQEQFEEYTEIIESKEKEQTQHQHDHEEKKKEVSRLRLELSTVLASVNEYKKKLTDRDTDLGNTRRELQEYKEMSTRFRTEHEEMKRSLEATQLKLVSSEEERSHARKDAEKHHGDLRSLNQKHAELHTGFTQLTSKHESTHKELVSLKQAKASLTKEKHEWLHTKSELDESLRKANHRGNEFSTKIEELTKSHEKKVQEVHKLKQTVSKIEYEKDELHHSLEDLKRKADERNTKWEDAEDRCGKWKVKWEHSERELASSREEIRHFEAEKTELREALTKKVEELRLVITEKDRINGDFHAEHKKSEEHHRKITLLQETIRRHEASIKERTESIRSLHERVERTETERDGARSKCGDLTIEIEQLRASIASLKAEITAAHEEHDIACEKLRESEARYEEACVTMSEYTEGHGNFEYEVTTLRTMLREAREQKEKAIEARNSADHERDESIARYEEKCRELERFEEQVSEQMRAQASSSSSGGSRTVRRFFSRSSTSNDMLRSSASHDMLRSSASNDMLNGSSRHINGNIEE</sequence>
<dbReference type="RefSeq" id="XP_066701543.1">
    <property type="nucleotide sequence ID" value="XM_066841681.1"/>
</dbReference>
<feature type="region of interest" description="Disordered" evidence="2">
    <location>
        <begin position="235"/>
        <end position="275"/>
    </location>
</feature>
<dbReference type="EMBL" id="JAQQWE010000004">
    <property type="protein sequence ID" value="KAK7956237.1"/>
    <property type="molecule type" value="Genomic_DNA"/>
</dbReference>
<feature type="region of interest" description="Disordered" evidence="2">
    <location>
        <begin position="621"/>
        <end position="688"/>
    </location>
</feature>
<feature type="coiled-coil region" evidence="1">
    <location>
        <begin position="484"/>
        <end position="539"/>
    </location>
</feature>
<feature type="coiled-coil region" evidence="1">
    <location>
        <begin position="155"/>
        <end position="189"/>
    </location>
</feature>
<protein>
    <submittedName>
        <fullName evidence="3">Uncharacterized protein</fullName>
    </submittedName>
</protein>
<feature type="coiled-coil region" evidence="1">
    <location>
        <begin position="344"/>
        <end position="441"/>
    </location>
</feature>
<feature type="region of interest" description="Disordered" evidence="2">
    <location>
        <begin position="65"/>
        <end position="84"/>
    </location>
</feature>
<gene>
    <name evidence="3" type="ORF">PG986_005459</name>
</gene>
<organism evidence="3 4">
    <name type="scientific">Apiospora aurea</name>
    <dbReference type="NCBI Taxonomy" id="335848"/>
    <lineage>
        <taxon>Eukaryota</taxon>
        <taxon>Fungi</taxon>
        <taxon>Dikarya</taxon>
        <taxon>Ascomycota</taxon>
        <taxon>Pezizomycotina</taxon>
        <taxon>Sordariomycetes</taxon>
        <taxon>Xylariomycetidae</taxon>
        <taxon>Amphisphaeriales</taxon>
        <taxon>Apiosporaceae</taxon>
        <taxon>Apiospora</taxon>
    </lineage>
</organism>
<evidence type="ECO:0000313" key="3">
    <source>
        <dbReference type="EMBL" id="KAK7956237.1"/>
    </source>
</evidence>
<feature type="compositionally biased region" description="Low complexity" evidence="2">
    <location>
        <begin position="70"/>
        <end position="84"/>
    </location>
</feature>
<proteinExistence type="predicted"/>
<feature type="compositionally biased region" description="Polar residues" evidence="2">
    <location>
        <begin position="1"/>
        <end position="10"/>
    </location>
</feature>
<feature type="region of interest" description="Disordered" evidence="2">
    <location>
        <begin position="1"/>
        <end position="22"/>
    </location>
</feature>
<evidence type="ECO:0000313" key="4">
    <source>
        <dbReference type="Proteomes" id="UP001391051"/>
    </source>
</evidence>
<name>A0ABR1QHL6_9PEZI</name>